<evidence type="ECO:0000256" key="1">
    <source>
        <dbReference type="ARBA" id="ARBA00005854"/>
    </source>
</evidence>
<dbReference type="PANTHER" id="PTHR42789">
    <property type="entry name" value="D-ISOMER SPECIFIC 2-HYDROXYACID DEHYDROGENASE FAMILY PROTEIN (AFU_ORTHOLOGUE AFUA_6G10090)"/>
    <property type="match status" value="1"/>
</dbReference>
<dbReference type="InterPro" id="IPR006139">
    <property type="entry name" value="D-isomer_2_OHA_DH_cat_dom"/>
</dbReference>
<protein>
    <submittedName>
        <fullName evidence="6">Putative 2-hydroxyacid dehydrogenase YoaD</fullName>
        <ecNumber evidence="6">1.1.1.-</ecNumber>
    </submittedName>
</protein>
<dbReference type="EC" id="1.1.1.-" evidence="6"/>
<proteinExistence type="inferred from homology"/>
<keyword evidence="2 6" id="KW-0560">Oxidoreductase</keyword>
<gene>
    <name evidence="6" type="primary">yoaD_2</name>
    <name evidence="6" type="ORF">SDC9_63528</name>
</gene>
<dbReference type="Pfam" id="PF00389">
    <property type="entry name" value="2-Hacid_dh"/>
    <property type="match status" value="1"/>
</dbReference>
<dbReference type="InterPro" id="IPR050857">
    <property type="entry name" value="D-2-hydroxyacid_DH"/>
</dbReference>
<dbReference type="InterPro" id="IPR036291">
    <property type="entry name" value="NAD(P)-bd_dom_sf"/>
</dbReference>
<dbReference type="Gene3D" id="3.40.50.720">
    <property type="entry name" value="NAD(P)-binding Rossmann-like Domain"/>
    <property type="match status" value="2"/>
</dbReference>
<feature type="domain" description="D-isomer specific 2-hydroxyacid dehydrogenase NAD-binding" evidence="5">
    <location>
        <begin position="111"/>
        <end position="288"/>
    </location>
</feature>
<dbReference type="EMBL" id="VSSQ01002741">
    <property type="protein sequence ID" value="MPM17143.1"/>
    <property type="molecule type" value="Genomic_DNA"/>
</dbReference>
<dbReference type="GO" id="GO:0016616">
    <property type="term" value="F:oxidoreductase activity, acting on the CH-OH group of donors, NAD or NADP as acceptor"/>
    <property type="evidence" value="ECO:0007669"/>
    <property type="project" value="InterPro"/>
</dbReference>
<name>A0A644XSA2_9ZZZZ</name>
<dbReference type="GO" id="GO:0051287">
    <property type="term" value="F:NAD binding"/>
    <property type="evidence" value="ECO:0007669"/>
    <property type="project" value="InterPro"/>
</dbReference>
<comment type="caution">
    <text evidence="6">The sequence shown here is derived from an EMBL/GenBank/DDBJ whole genome shotgun (WGS) entry which is preliminary data.</text>
</comment>
<evidence type="ECO:0000259" key="4">
    <source>
        <dbReference type="Pfam" id="PF00389"/>
    </source>
</evidence>
<sequence>MNIVITAPFEPEQLDTLKKDHSVTFLPQKEGVPLRTETELHKLLLETQAEIFVCESDKVTEQVLDGLTRLKMLCVCRAGLNGVDVAACTKRKIAVTNTAGRNAGAVADMAVAMFVSVARYMSVGERALREGTWDNDLYYRLRGIELSEHVAAFIGFGAVPRALAKRLLAFDMRLIGYDPFVTAEEMAEHGVRKVDLETAFREGDFVSNHLPSMAETKGLIDKKLIGLMKPTAYFVNTARAATVCDEDIISALREHKIAGGAFDVFNTEPLPLDSPFLALDNVVLTPHLCGASLAVVKNHSRMVAEDIALFAAGKRPVRLANKEVL</sequence>
<dbReference type="SUPFAM" id="SSF52283">
    <property type="entry name" value="Formate/glycerate dehydrogenase catalytic domain-like"/>
    <property type="match status" value="1"/>
</dbReference>
<reference evidence="6" key="1">
    <citation type="submission" date="2019-08" db="EMBL/GenBank/DDBJ databases">
        <authorList>
            <person name="Kucharzyk K."/>
            <person name="Murdoch R.W."/>
            <person name="Higgins S."/>
            <person name="Loffler F."/>
        </authorList>
    </citation>
    <scope>NUCLEOTIDE SEQUENCE</scope>
</reference>
<evidence type="ECO:0000259" key="5">
    <source>
        <dbReference type="Pfam" id="PF02826"/>
    </source>
</evidence>
<accession>A0A644XSA2</accession>
<evidence type="ECO:0000256" key="2">
    <source>
        <dbReference type="ARBA" id="ARBA00023002"/>
    </source>
</evidence>
<dbReference type="SUPFAM" id="SSF51735">
    <property type="entry name" value="NAD(P)-binding Rossmann-fold domains"/>
    <property type="match status" value="1"/>
</dbReference>
<dbReference type="PANTHER" id="PTHR42789:SF1">
    <property type="entry name" value="D-ISOMER SPECIFIC 2-HYDROXYACID DEHYDROGENASE FAMILY PROTEIN (AFU_ORTHOLOGUE AFUA_6G10090)"/>
    <property type="match status" value="1"/>
</dbReference>
<dbReference type="Pfam" id="PF02826">
    <property type="entry name" value="2-Hacid_dh_C"/>
    <property type="match status" value="1"/>
</dbReference>
<feature type="domain" description="D-isomer specific 2-hydroxyacid dehydrogenase catalytic" evidence="4">
    <location>
        <begin position="3"/>
        <end position="318"/>
    </location>
</feature>
<keyword evidence="3" id="KW-0520">NAD</keyword>
<dbReference type="InterPro" id="IPR006140">
    <property type="entry name" value="D-isomer_DH_NAD-bd"/>
</dbReference>
<evidence type="ECO:0000313" key="6">
    <source>
        <dbReference type="EMBL" id="MPM17143.1"/>
    </source>
</evidence>
<comment type="similarity">
    <text evidence="1">Belongs to the D-isomer specific 2-hydroxyacid dehydrogenase family.</text>
</comment>
<evidence type="ECO:0000256" key="3">
    <source>
        <dbReference type="ARBA" id="ARBA00023027"/>
    </source>
</evidence>
<dbReference type="AlphaFoldDB" id="A0A644XSA2"/>
<organism evidence="6">
    <name type="scientific">bioreactor metagenome</name>
    <dbReference type="NCBI Taxonomy" id="1076179"/>
    <lineage>
        <taxon>unclassified sequences</taxon>
        <taxon>metagenomes</taxon>
        <taxon>ecological metagenomes</taxon>
    </lineage>
</organism>